<organism evidence="10 11">
    <name type="scientific">Gregarina niphandrodes</name>
    <name type="common">Septate eugregarine</name>
    <dbReference type="NCBI Taxonomy" id="110365"/>
    <lineage>
        <taxon>Eukaryota</taxon>
        <taxon>Sar</taxon>
        <taxon>Alveolata</taxon>
        <taxon>Apicomplexa</taxon>
        <taxon>Conoidasida</taxon>
        <taxon>Gregarinasina</taxon>
        <taxon>Eugregarinorida</taxon>
        <taxon>Gregarinidae</taxon>
        <taxon>Gregarina</taxon>
    </lineage>
</organism>
<evidence type="ECO:0000256" key="6">
    <source>
        <dbReference type="ARBA" id="ARBA00031814"/>
    </source>
</evidence>
<dbReference type="SUPFAM" id="SSF51569">
    <property type="entry name" value="Aldolase"/>
    <property type="match status" value="1"/>
</dbReference>
<reference evidence="10" key="1">
    <citation type="submission" date="2013-12" db="EMBL/GenBank/DDBJ databases">
        <authorList>
            <person name="Omoto C.K."/>
            <person name="Sibley D."/>
            <person name="Venepally P."/>
            <person name="Hadjithomas M."/>
            <person name="Karamycheva S."/>
            <person name="Brunk B."/>
            <person name="Roos D."/>
            <person name="Caler E."/>
            <person name="Lorenzi H."/>
        </authorList>
    </citation>
    <scope>NUCLEOTIDE SEQUENCE</scope>
</reference>
<dbReference type="Proteomes" id="UP000019763">
    <property type="component" value="Unassembled WGS sequence"/>
</dbReference>
<gene>
    <name evidence="10" type="ORF">GNI_103630</name>
</gene>
<dbReference type="SMART" id="SM01133">
    <property type="entry name" value="DeoC"/>
    <property type="match status" value="1"/>
</dbReference>
<dbReference type="EMBL" id="AFNH02000774">
    <property type="protein sequence ID" value="EZG56487.1"/>
    <property type="molecule type" value="Genomic_DNA"/>
</dbReference>
<dbReference type="VEuPathDB" id="CryptoDB:GNI_103630"/>
<dbReference type="PANTHER" id="PTHR10889">
    <property type="entry name" value="DEOXYRIBOSE-PHOSPHATE ALDOLASE"/>
    <property type="match status" value="1"/>
</dbReference>
<dbReference type="RefSeq" id="XP_011131262.1">
    <property type="nucleotide sequence ID" value="XM_011132960.1"/>
</dbReference>
<dbReference type="GO" id="GO:0005737">
    <property type="term" value="C:cytoplasm"/>
    <property type="evidence" value="ECO:0007669"/>
    <property type="project" value="InterPro"/>
</dbReference>
<evidence type="ECO:0000256" key="3">
    <source>
        <dbReference type="ARBA" id="ARBA00012515"/>
    </source>
</evidence>
<dbReference type="InterPro" id="IPR011343">
    <property type="entry name" value="DeoC"/>
</dbReference>
<dbReference type="PIRSF" id="PIRSF001357">
    <property type="entry name" value="DeoC"/>
    <property type="match status" value="1"/>
</dbReference>
<dbReference type="GO" id="GO:0009264">
    <property type="term" value="P:deoxyribonucleotide catabolic process"/>
    <property type="evidence" value="ECO:0007669"/>
    <property type="project" value="InterPro"/>
</dbReference>
<dbReference type="Pfam" id="PF01791">
    <property type="entry name" value="DeoC"/>
    <property type="match status" value="1"/>
</dbReference>
<accession>A0A023B4A6</accession>
<dbReference type="CDD" id="cd00959">
    <property type="entry name" value="DeoC"/>
    <property type="match status" value="1"/>
</dbReference>
<dbReference type="GeneID" id="22913682"/>
<dbReference type="EC" id="4.1.2.4" evidence="3"/>
<dbReference type="GO" id="GO:0046386">
    <property type="term" value="P:deoxyribose phosphate catabolic process"/>
    <property type="evidence" value="ECO:0007669"/>
    <property type="project" value="UniProtKB-UniPathway"/>
</dbReference>
<evidence type="ECO:0000313" key="10">
    <source>
        <dbReference type="EMBL" id="EZG56487.1"/>
    </source>
</evidence>
<keyword evidence="4 10" id="KW-0456">Lyase</keyword>
<dbReference type="InterPro" id="IPR013785">
    <property type="entry name" value="Aldolase_TIM"/>
</dbReference>
<evidence type="ECO:0000256" key="9">
    <source>
        <dbReference type="PIRSR" id="PIRSR001357-50"/>
    </source>
</evidence>
<feature type="active site" description="Proton donor/acceptor" evidence="9">
    <location>
        <position position="197"/>
    </location>
</feature>
<comment type="similarity">
    <text evidence="2">Belongs to the DeoC/FbaB aldolase family. DeoC type 2 subfamily.</text>
</comment>
<dbReference type="OrthoDB" id="70823at2759"/>
<evidence type="ECO:0000256" key="7">
    <source>
        <dbReference type="ARBA" id="ARBA00032755"/>
    </source>
</evidence>
<keyword evidence="11" id="KW-1185">Reference proteome</keyword>
<dbReference type="InterPro" id="IPR002915">
    <property type="entry name" value="DeoC/FbaB/LacD_aldolase"/>
</dbReference>
<dbReference type="GO" id="GO:0016052">
    <property type="term" value="P:carbohydrate catabolic process"/>
    <property type="evidence" value="ECO:0007669"/>
    <property type="project" value="TreeGrafter"/>
</dbReference>
<dbReference type="OMA" id="MNACIPP"/>
<evidence type="ECO:0000256" key="4">
    <source>
        <dbReference type="ARBA" id="ARBA00023239"/>
    </source>
</evidence>
<comment type="caution">
    <text evidence="10">The sequence shown here is derived from an EMBL/GenBank/DDBJ whole genome shotgun (WGS) entry which is preliminary data.</text>
</comment>
<evidence type="ECO:0000256" key="1">
    <source>
        <dbReference type="ARBA" id="ARBA00004816"/>
    </source>
</evidence>
<comment type="pathway">
    <text evidence="1">Carbohydrate degradation; 2-deoxy-D-ribose 1-phosphate degradation; D-glyceraldehyde 3-phosphate and acetaldehyde from 2-deoxy-alpha-D-ribose 1-phosphate: step 2/2.</text>
</comment>
<protein>
    <recommendedName>
        <fullName evidence="3">deoxyribose-phosphate aldolase</fullName>
        <ecNumber evidence="3">4.1.2.4</ecNumber>
    </recommendedName>
    <alternativeName>
        <fullName evidence="7">2-deoxy-D-ribose 5-phosphate aldolase</fullName>
    </alternativeName>
    <alternativeName>
        <fullName evidence="6">Phosphodeoxyriboaldolase</fullName>
    </alternativeName>
</protein>
<name>A0A023B4A6_GRENI</name>
<evidence type="ECO:0000313" key="11">
    <source>
        <dbReference type="Proteomes" id="UP000019763"/>
    </source>
</evidence>
<sequence>MNRDAELYLSLLDLTSLNKATDSEESIRELCAKAQSPVRVAAVCVYPEFVRVAKQALGDSGVSVATVINFPEGRSTPEECADAIKAAQSAGADEIDFVIPWEAFKRDWETDQDAAEAALAAYVTKMVEISQPCKTKSILETSQLNFNQIRSAAHVCANCGVDFVKTSTGKVEGGATVDSVKIMAEAVKGSGRNCGVKPSGGIKTESDCKDLLYAVCDVLGPEWACKERFRFGASSVRNNLLGQTATNATASY</sequence>
<dbReference type="AlphaFoldDB" id="A0A023B4A6"/>
<feature type="active site" description="Schiff-base intermediate with acetaldehyde" evidence="9">
    <location>
        <position position="165"/>
    </location>
</feature>
<evidence type="ECO:0000256" key="5">
    <source>
        <dbReference type="ARBA" id="ARBA00023270"/>
    </source>
</evidence>
<dbReference type="GO" id="GO:0004139">
    <property type="term" value="F:deoxyribose-phosphate aldolase activity"/>
    <property type="evidence" value="ECO:0007669"/>
    <property type="project" value="UniProtKB-EC"/>
</dbReference>
<dbReference type="eggNOG" id="KOG3981">
    <property type="taxonomic scope" value="Eukaryota"/>
</dbReference>
<dbReference type="PANTHER" id="PTHR10889:SF3">
    <property type="entry name" value="DEOXYRIBOSE-PHOSPHATE ALDOLASE"/>
    <property type="match status" value="1"/>
</dbReference>
<comment type="catalytic activity">
    <reaction evidence="8">
        <text>2-deoxy-D-ribose 5-phosphate = D-glyceraldehyde 3-phosphate + acetaldehyde</text>
        <dbReference type="Rhea" id="RHEA:12821"/>
        <dbReference type="ChEBI" id="CHEBI:15343"/>
        <dbReference type="ChEBI" id="CHEBI:59776"/>
        <dbReference type="ChEBI" id="CHEBI:62877"/>
        <dbReference type="EC" id="4.1.2.4"/>
    </reaction>
</comment>
<dbReference type="Gene3D" id="3.20.20.70">
    <property type="entry name" value="Aldolase class I"/>
    <property type="match status" value="1"/>
</dbReference>
<keyword evidence="5 9" id="KW-0704">Schiff base</keyword>
<evidence type="ECO:0000256" key="8">
    <source>
        <dbReference type="ARBA" id="ARBA00048791"/>
    </source>
</evidence>
<proteinExistence type="inferred from homology"/>
<evidence type="ECO:0000256" key="2">
    <source>
        <dbReference type="ARBA" id="ARBA00009473"/>
    </source>
</evidence>
<dbReference type="UniPathway" id="UPA00002">
    <property type="reaction ID" value="UER00468"/>
</dbReference>
<dbReference type="NCBIfam" id="TIGR00126">
    <property type="entry name" value="deoC"/>
    <property type="match status" value="1"/>
</dbReference>